<dbReference type="GO" id="GO:0005886">
    <property type="term" value="C:plasma membrane"/>
    <property type="evidence" value="ECO:0007669"/>
    <property type="project" value="UniProtKB-SubCell"/>
</dbReference>
<dbReference type="RefSeq" id="WP_083430153.1">
    <property type="nucleotide sequence ID" value="NZ_FPBV01000003.1"/>
</dbReference>
<feature type="transmembrane region" description="Helical" evidence="7">
    <location>
        <begin position="89"/>
        <end position="108"/>
    </location>
</feature>
<dbReference type="PANTHER" id="PTHR34582:SF7">
    <property type="entry name" value="UPF0702 TRANSMEMBRANE PROTEIN YDFS"/>
    <property type="match status" value="1"/>
</dbReference>
<dbReference type="EMBL" id="FPBV01000003">
    <property type="protein sequence ID" value="SFU51571.1"/>
    <property type="molecule type" value="Genomic_DNA"/>
</dbReference>
<keyword evidence="3" id="KW-1003">Cell membrane</keyword>
<dbReference type="InterPro" id="IPR007353">
    <property type="entry name" value="DUF421"/>
</dbReference>
<keyword evidence="10" id="KW-1185">Reference proteome</keyword>
<gene>
    <name evidence="9" type="ORF">SAMN05421543_10344</name>
</gene>
<comment type="similarity">
    <text evidence="2">Belongs to the UPF0702 family.</text>
</comment>
<feature type="transmembrane region" description="Helical" evidence="7">
    <location>
        <begin position="63"/>
        <end position="82"/>
    </location>
</feature>
<dbReference type="STRING" id="392015.SAMN05421543_10344"/>
<dbReference type="PANTHER" id="PTHR34582">
    <property type="entry name" value="UPF0702 TRANSMEMBRANE PROTEIN YCAP"/>
    <property type="match status" value="1"/>
</dbReference>
<evidence type="ECO:0000256" key="6">
    <source>
        <dbReference type="ARBA" id="ARBA00023136"/>
    </source>
</evidence>
<evidence type="ECO:0000256" key="3">
    <source>
        <dbReference type="ARBA" id="ARBA00022475"/>
    </source>
</evidence>
<dbReference type="Gene3D" id="3.30.240.20">
    <property type="entry name" value="bsu07140 like domains"/>
    <property type="match status" value="2"/>
</dbReference>
<dbReference type="Pfam" id="PF07870">
    <property type="entry name" value="DUF1657"/>
    <property type="match status" value="1"/>
</dbReference>
<evidence type="ECO:0000313" key="9">
    <source>
        <dbReference type="EMBL" id="SFU51571.1"/>
    </source>
</evidence>
<evidence type="ECO:0000259" key="8">
    <source>
        <dbReference type="Pfam" id="PF04239"/>
    </source>
</evidence>
<evidence type="ECO:0000256" key="1">
    <source>
        <dbReference type="ARBA" id="ARBA00004651"/>
    </source>
</evidence>
<name>A0A1I7GT51_9BACL</name>
<comment type="subcellular location">
    <subcellularLocation>
        <location evidence="1">Cell membrane</location>
        <topology evidence="1">Multi-pass membrane protein</topology>
    </subcellularLocation>
</comment>
<evidence type="ECO:0000256" key="5">
    <source>
        <dbReference type="ARBA" id="ARBA00022989"/>
    </source>
</evidence>
<proteinExistence type="inferred from homology"/>
<organism evidence="9 10">
    <name type="scientific">Alicyclobacillus macrosporangiidus</name>
    <dbReference type="NCBI Taxonomy" id="392015"/>
    <lineage>
        <taxon>Bacteria</taxon>
        <taxon>Bacillati</taxon>
        <taxon>Bacillota</taxon>
        <taxon>Bacilli</taxon>
        <taxon>Bacillales</taxon>
        <taxon>Alicyclobacillaceae</taxon>
        <taxon>Alicyclobacillus</taxon>
    </lineage>
</organism>
<dbReference type="InterPro" id="IPR012452">
    <property type="entry name" value="DUF1657"/>
</dbReference>
<keyword evidence="6 7" id="KW-0472">Membrane</keyword>
<evidence type="ECO:0000256" key="2">
    <source>
        <dbReference type="ARBA" id="ARBA00006448"/>
    </source>
</evidence>
<dbReference type="AlphaFoldDB" id="A0A1I7GT51"/>
<sequence>MVKSGSMTESARGILVDGRPAYRADEQRGERCLSVYTELVLRSIFGFLAMILLARWVSQKWTVVAGVAVGALAALVCLNRTFRISHALVVFLTWGVLIFALQWASLYVQTLRNFVNGTPTVLVRHGRVLEKNLRKAKMTVNDMMSLLREREAFKLADVEFGVLEPDGQISVMKRSDVQPLTPKDTHLPVENERAPYVVISDGNLIPQNLANAGYERAWLWNEIRRQGARDWKDVFLAQVDSHGNVYVDLYEDENLNPPVRNPTKPLLLASLKKIQADLEGFAIETRNPGAKAMYQDTARQLQQLIEQVEPELTR</sequence>
<accession>A0A1I7GT51</accession>
<keyword evidence="4 7" id="KW-0812">Transmembrane</keyword>
<dbReference type="InterPro" id="IPR023090">
    <property type="entry name" value="UPF0702_alpha/beta_dom_sf"/>
</dbReference>
<reference evidence="10" key="1">
    <citation type="submission" date="2016-10" db="EMBL/GenBank/DDBJ databases">
        <authorList>
            <person name="Varghese N."/>
        </authorList>
    </citation>
    <scope>NUCLEOTIDE SEQUENCE [LARGE SCALE GENOMIC DNA]</scope>
    <source>
        <strain evidence="10">DSM 17980</strain>
    </source>
</reference>
<keyword evidence="5 7" id="KW-1133">Transmembrane helix</keyword>
<feature type="transmembrane region" description="Helical" evidence="7">
    <location>
        <begin position="39"/>
        <end position="57"/>
    </location>
</feature>
<protein>
    <submittedName>
        <fullName evidence="9">Uncharacterized membrane protein YcaP, DUF421 family</fullName>
    </submittedName>
</protein>
<feature type="domain" description="YetF C-terminal" evidence="8">
    <location>
        <begin position="108"/>
        <end position="240"/>
    </location>
</feature>
<evidence type="ECO:0000256" key="4">
    <source>
        <dbReference type="ARBA" id="ARBA00022692"/>
    </source>
</evidence>
<evidence type="ECO:0000256" key="7">
    <source>
        <dbReference type="SAM" id="Phobius"/>
    </source>
</evidence>
<dbReference type="Proteomes" id="UP000183508">
    <property type="component" value="Unassembled WGS sequence"/>
</dbReference>
<evidence type="ECO:0000313" key="10">
    <source>
        <dbReference type="Proteomes" id="UP000183508"/>
    </source>
</evidence>
<dbReference type="OrthoDB" id="9778331at2"/>
<dbReference type="Pfam" id="PF04239">
    <property type="entry name" value="DUF421"/>
    <property type="match status" value="1"/>
</dbReference>
<dbReference type="eggNOG" id="COG2323">
    <property type="taxonomic scope" value="Bacteria"/>
</dbReference>